<proteinExistence type="predicted"/>
<dbReference type="SMART" id="SM00761">
    <property type="entry name" value="HDAC_interact"/>
    <property type="match status" value="1"/>
</dbReference>
<dbReference type="InParanoid" id="A0A2N3NK40"/>
<evidence type="ECO:0000256" key="3">
    <source>
        <dbReference type="ARBA" id="ARBA00022737"/>
    </source>
</evidence>
<sequence length="1445" mass="161146">MNNQPLRGPAFDRDREILDQRHRATDEMAHREREQNERTHREPYHPNVPHHSSAGSIPIHQPVASRLPGAIHSPGGLLANHGSSSAIPLGAPSGPVPNFGGPLHEQGNRPSVQHASQGNPGPQHQMFGPMPHGGGAAGPSHGAPPAGPQAIFGGPLPAQEGQAPIQQGQVAAAVQASAPAQVGPGAAPQGQQPILNDALTYLDQVKVQFHDQPDVYNRFLDIMKDFKSQSIDTPGVINRVSELFAGHPNLIQGFNTFLPPGYRIECGAGNDPNTIRVTTPMGTTVQSIAGRANQGDAHQPVTSRNPFFNHRTGNWPQQGPHGTEGPEPPFGGAAQNGPPTYPHGQGQGPPFDPSGPGQPLRASQPPNTSAPASTPGQRNAQTPTPSAAAGAAAAGAVQLANQEKRGPVEFNHAISYVNKIKNRFQDKPEIYKQFLEILQTYQRESKAIADVYSQVTALFHTAPDLLEDFKQFLPESAGQKTTPGKAGEEAAAIAGAMHTPQPALGGPKMPPLGSFAPPPSASKETKKRPRNDKQTPAPAPPPAETTPTANRPGIPPANAHKKPKLAHKALTSDVPVIEPTLTPVMPEPIPPPTAAASNQEELAFFDRVRKYLGNRTTMNEFLKLCNLFNQQIIDRDTLYHQGCTYLMANQELLSFWKAFLQYDPQDVLVDNIPAPPPGKVSLSNCRAHGPSYRLLPRRERLKPCTGRDELCLSVLNDDWASHPTWASEDSGFVAHRKNVFEEGLHRIEEERHDYDFHIEANLKCIQLLEPIAQQMLIMTPAEQEQFRMPAALAGQSTSIFKRVCKKLYGEKGIDVVNDLFSHPFSVVPILLARLKQKDEEWRFSMAIWHAQTENMHLKSLDHMGILVKQTDKRQLSAKHLVDVIKTKHEEQRRERSLKGTAPRHQFQWSFSDKDVTLDLLRLMALYAIHNSQHSNSEKERIWDFFVDFVPTFFDLDDNIVQERVPKFQLDSGEEDADEPTPLELTNGRSRRNGKRGDLLRGVLDPGRNTNKSRASKEDSASGSKETTPDVASGNEEETPEVNDDNGVSDLSNERWMPTIPKPTILKSGDDGDLLTADNELKADGYFQRPWYNFFCNQSIYVFFSIFHTLYQRLREVKESEKSVTESIARLHRVRPAMEIGLTEEPKLYFEATDTPETYWPKTLDLIEEYIVGDIDEARYQEVLRHFYLASGWKLYTIQDLIRTLCRLALTCSSVDGKEKTYDLIKQFLASREREETSYQTEISARKFAEKCVKDGELFVICWVPDKSEASVRWLQREETTFYMDEMKLQQRWQYYISSYIRVEPTEGIPRSKLSKVVLARNLPSTDVDPEDGTIPKPVSYDENLVVSICLRSSKMVWGAGSSESFLYNSAPTSKEDKEQHDKAIKMSTLARDYRLREKFVLNNSWMKDLSQEEVEKHKADYKKWVDGDAEPREAAAQTRDVEMAG</sequence>
<dbReference type="InterPro" id="IPR003822">
    <property type="entry name" value="PAH"/>
</dbReference>
<feature type="region of interest" description="Disordered" evidence="8">
    <location>
        <begin position="1"/>
        <end position="168"/>
    </location>
</feature>
<dbReference type="Proteomes" id="UP000233524">
    <property type="component" value="Unassembled WGS sequence"/>
</dbReference>
<dbReference type="FunFam" id="1.20.1160.11:FF:000003">
    <property type="entry name" value="Paired amphipathic helix SIN3-like protein"/>
    <property type="match status" value="1"/>
</dbReference>
<evidence type="ECO:0000313" key="10">
    <source>
        <dbReference type="EMBL" id="PKS12784.1"/>
    </source>
</evidence>
<dbReference type="SUPFAM" id="SSF47762">
    <property type="entry name" value="PAH2 domain"/>
    <property type="match status" value="3"/>
</dbReference>
<evidence type="ECO:0000313" key="11">
    <source>
        <dbReference type="Proteomes" id="UP000233524"/>
    </source>
</evidence>
<feature type="compositionally biased region" description="Basic and acidic residues" evidence="8">
    <location>
        <begin position="10"/>
        <end position="44"/>
    </location>
</feature>
<feature type="domain" description="Histone deacetylase interacting" evidence="9">
    <location>
        <begin position="684"/>
        <end position="785"/>
    </location>
</feature>
<organism evidence="10 11">
    <name type="scientific">Lomentospora prolificans</name>
    <dbReference type="NCBI Taxonomy" id="41688"/>
    <lineage>
        <taxon>Eukaryota</taxon>
        <taxon>Fungi</taxon>
        <taxon>Dikarya</taxon>
        <taxon>Ascomycota</taxon>
        <taxon>Pezizomycotina</taxon>
        <taxon>Sordariomycetes</taxon>
        <taxon>Hypocreomycetidae</taxon>
        <taxon>Microascales</taxon>
        <taxon>Microascaceae</taxon>
        <taxon>Lomentospora</taxon>
    </lineage>
</organism>
<feature type="region of interest" description="Disordered" evidence="8">
    <location>
        <begin position="291"/>
        <end position="391"/>
    </location>
</feature>
<dbReference type="Gene3D" id="1.20.1160.11">
    <property type="entry name" value="Paired amphipathic helix"/>
    <property type="match status" value="3"/>
</dbReference>
<keyword evidence="11" id="KW-1185">Reference proteome</keyword>
<evidence type="ECO:0000256" key="5">
    <source>
        <dbReference type="ARBA" id="ARBA00023163"/>
    </source>
</evidence>
<keyword evidence="5" id="KW-0804">Transcription</keyword>
<dbReference type="GO" id="GO:0010628">
    <property type="term" value="P:positive regulation of gene expression"/>
    <property type="evidence" value="ECO:0007669"/>
    <property type="project" value="UniProtKB-ARBA"/>
</dbReference>
<dbReference type="OrthoDB" id="10265969at2759"/>
<dbReference type="GO" id="GO:0003714">
    <property type="term" value="F:transcription corepressor activity"/>
    <property type="evidence" value="ECO:0007669"/>
    <property type="project" value="InterPro"/>
</dbReference>
<dbReference type="FunCoup" id="A0A2N3NK40">
    <property type="interactions" value="1037"/>
</dbReference>
<keyword evidence="2" id="KW-0678">Repressor</keyword>
<evidence type="ECO:0000256" key="6">
    <source>
        <dbReference type="ARBA" id="ARBA00023242"/>
    </source>
</evidence>
<dbReference type="FunFam" id="1.20.1160.11:FF:000001">
    <property type="entry name" value="Paired amphipathic helix protein Sin3"/>
    <property type="match status" value="1"/>
</dbReference>
<feature type="compositionally biased region" description="Polar residues" evidence="8">
    <location>
        <begin position="364"/>
        <end position="385"/>
    </location>
</feature>
<comment type="caution">
    <text evidence="10">The sequence shown here is derived from an EMBL/GenBank/DDBJ whole genome shotgun (WGS) entry which is preliminary data.</text>
</comment>
<accession>A0A2N3NK40</accession>
<feature type="compositionally biased region" description="Acidic residues" evidence="8">
    <location>
        <begin position="1034"/>
        <end position="1043"/>
    </location>
</feature>
<feature type="region of interest" description="Disordered" evidence="8">
    <location>
        <begin position="1426"/>
        <end position="1445"/>
    </location>
</feature>
<dbReference type="VEuPathDB" id="FungiDB:jhhlp_000995"/>
<feature type="region of interest" description="Disordered" evidence="8">
    <location>
        <begin position="969"/>
        <end position="1062"/>
    </location>
</feature>
<name>A0A2N3NK40_9PEZI</name>
<feature type="region of interest" description="Disordered" evidence="8">
    <location>
        <begin position="498"/>
        <end position="567"/>
    </location>
</feature>
<evidence type="ECO:0000259" key="9">
    <source>
        <dbReference type="SMART" id="SM00761"/>
    </source>
</evidence>
<feature type="compositionally biased region" description="Acidic residues" evidence="8">
    <location>
        <begin position="971"/>
        <end position="980"/>
    </location>
</feature>
<dbReference type="PROSITE" id="PS51477">
    <property type="entry name" value="PAH"/>
    <property type="match status" value="2"/>
</dbReference>
<evidence type="ECO:0000256" key="1">
    <source>
        <dbReference type="ARBA" id="ARBA00004123"/>
    </source>
</evidence>
<dbReference type="InterPro" id="IPR036600">
    <property type="entry name" value="PAH_sf"/>
</dbReference>
<feature type="compositionally biased region" description="Polar residues" evidence="8">
    <location>
        <begin position="300"/>
        <end position="317"/>
    </location>
</feature>
<dbReference type="InterPro" id="IPR039774">
    <property type="entry name" value="Sin3-like"/>
</dbReference>
<dbReference type="EMBL" id="NLAX01000003">
    <property type="protein sequence ID" value="PKS12784.1"/>
    <property type="molecule type" value="Genomic_DNA"/>
</dbReference>
<dbReference type="PANTHER" id="PTHR12346">
    <property type="entry name" value="SIN3B-RELATED"/>
    <property type="match status" value="1"/>
</dbReference>
<dbReference type="STRING" id="41688.A0A2N3NK40"/>
<dbReference type="Pfam" id="PF02671">
    <property type="entry name" value="PAH"/>
    <property type="match status" value="3"/>
</dbReference>
<dbReference type="InterPro" id="IPR013194">
    <property type="entry name" value="HDAC_interact_dom"/>
</dbReference>
<keyword evidence="4" id="KW-0805">Transcription regulation</keyword>
<evidence type="ECO:0000256" key="4">
    <source>
        <dbReference type="ARBA" id="ARBA00023015"/>
    </source>
</evidence>
<dbReference type="InterPro" id="IPR031693">
    <property type="entry name" value="Sin3_C"/>
</dbReference>
<keyword evidence="3" id="KW-0677">Repeat</keyword>
<dbReference type="Pfam" id="PF08295">
    <property type="entry name" value="Sin3_corepress"/>
    <property type="match status" value="1"/>
</dbReference>
<dbReference type="GO" id="GO:0000122">
    <property type="term" value="P:negative regulation of transcription by RNA polymerase II"/>
    <property type="evidence" value="ECO:0007669"/>
    <property type="project" value="TreeGrafter"/>
</dbReference>
<feature type="compositionally biased region" description="Polar residues" evidence="8">
    <location>
        <begin position="108"/>
        <end position="122"/>
    </location>
</feature>
<dbReference type="FunFam" id="1.20.1160.11:FF:000002">
    <property type="entry name" value="Paired amphipathic helix protein SIN3"/>
    <property type="match status" value="1"/>
</dbReference>
<comment type="subcellular location">
    <subcellularLocation>
        <location evidence="1 7">Nucleus</location>
    </subcellularLocation>
</comment>
<evidence type="ECO:0000256" key="7">
    <source>
        <dbReference type="PROSITE-ProRule" id="PRU00810"/>
    </source>
</evidence>
<reference evidence="10 11" key="1">
    <citation type="journal article" date="2017" name="G3 (Bethesda)">
        <title>First Draft Genome Sequence of the Pathogenic Fungus Lomentospora prolificans (Formerly Scedosporium prolificans).</title>
        <authorList>
            <person name="Luo R."/>
            <person name="Zimin A."/>
            <person name="Workman R."/>
            <person name="Fan Y."/>
            <person name="Pertea G."/>
            <person name="Grossman N."/>
            <person name="Wear M.P."/>
            <person name="Jia B."/>
            <person name="Miller H."/>
            <person name="Casadevall A."/>
            <person name="Timp W."/>
            <person name="Zhang S.X."/>
            <person name="Salzberg S.L."/>
        </authorList>
    </citation>
    <scope>NUCLEOTIDE SEQUENCE [LARGE SCALE GENOMIC DNA]</scope>
    <source>
        <strain evidence="10 11">JHH-5317</strain>
    </source>
</reference>
<dbReference type="Pfam" id="PF16879">
    <property type="entry name" value="Sin3a_C"/>
    <property type="match status" value="1"/>
</dbReference>
<gene>
    <name evidence="10" type="ORF">jhhlp_000995</name>
</gene>
<evidence type="ECO:0000256" key="8">
    <source>
        <dbReference type="SAM" id="MobiDB-lite"/>
    </source>
</evidence>
<protein>
    <recommendedName>
        <fullName evidence="9">Histone deacetylase interacting domain-containing protein</fullName>
    </recommendedName>
</protein>
<dbReference type="PANTHER" id="PTHR12346:SF0">
    <property type="entry name" value="SIN3A, ISOFORM G"/>
    <property type="match status" value="1"/>
</dbReference>
<evidence type="ECO:0000256" key="2">
    <source>
        <dbReference type="ARBA" id="ARBA00022491"/>
    </source>
</evidence>
<keyword evidence="6 7" id="KW-0539">Nucleus</keyword>
<dbReference type="GO" id="GO:0033698">
    <property type="term" value="C:Rpd3L complex"/>
    <property type="evidence" value="ECO:0007669"/>
    <property type="project" value="UniProtKB-ARBA"/>
</dbReference>